<dbReference type="EMBL" id="CP110431">
    <property type="protein sequence ID" value="WAQ89530.1"/>
    <property type="molecule type" value="Genomic_DNA"/>
</dbReference>
<dbReference type="Proteomes" id="UP001164743">
    <property type="component" value="Chromosome 11A"/>
</dbReference>
<sequence>MNVLEMDANLRVRKAEMEEVRARFQFMQDLKAQGYDQATIEQFLNEQFQKGEGSSNIRQEADDSDDSDSE</sequence>
<accession>A0ABY7CX45</accession>
<feature type="compositionally biased region" description="Polar residues" evidence="1">
    <location>
        <begin position="47"/>
        <end position="58"/>
    </location>
</feature>
<feature type="region of interest" description="Disordered" evidence="1">
    <location>
        <begin position="47"/>
        <end position="70"/>
    </location>
</feature>
<evidence type="ECO:0000313" key="3">
    <source>
        <dbReference type="Proteomes" id="UP001164743"/>
    </source>
</evidence>
<protein>
    <recommendedName>
        <fullName evidence="4">CWF21 domain-containing protein</fullName>
    </recommendedName>
</protein>
<proteinExistence type="predicted"/>
<dbReference type="RefSeq" id="XP_053025085.1">
    <property type="nucleotide sequence ID" value="XM_053161105.1"/>
</dbReference>
<evidence type="ECO:0000313" key="2">
    <source>
        <dbReference type="EMBL" id="WAQ89530.1"/>
    </source>
</evidence>
<organism evidence="2 3">
    <name type="scientific">Puccinia triticina</name>
    <dbReference type="NCBI Taxonomy" id="208348"/>
    <lineage>
        <taxon>Eukaryota</taxon>
        <taxon>Fungi</taxon>
        <taxon>Dikarya</taxon>
        <taxon>Basidiomycota</taxon>
        <taxon>Pucciniomycotina</taxon>
        <taxon>Pucciniomycetes</taxon>
        <taxon>Pucciniales</taxon>
        <taxon>Pucciniaceae</taxon>
        <taxon>Puccinia</taxon>
    </lineage>
</organism>
<keyword evidence="3" id="KW-1185">Reference proteome</keyword>
<evidence type="ECO:0000256" key="1">
    <source>
        <dbReference type="SAM" id="MobiDB-lite"/>
    </source>
</evidence>
<name>A0ABY7CX45_9BASI</name>
<gene>
    <name evidence="2" type="ORF">PtA15_11A219</name>
</gene>
<dbReference type="GeneID" id="77802000"/>
<evidence type="ECO:0008006" key="4">
    <source>
        <dbReference type="Google" id="ProtNLM"/>
    </source>
</evidence>
<reference evidence="2" key="1">
    <citation type="submission" date="2022-10" db="EMBL/GenBank/DDBJ databases">
        <title>Puccinia triticina Genome sequencing and assembly.</title>
        <authorList>
            <person name="Li C."/>
        </authorList>
    </citation>
    <scope>NUCLEOTIDE SEQUENCE</scope>
    <source>
        <strain evidence="2">Pt15</strain>
    </source>
</reference>